<organism evidence="13 14">
    <name type="scientific">Salinisphaera hydrothermalis (strain C41B8)</name>
    <dbReference type="NCBI Taxonomy" id="1304275"/>
    <lineage>
        <taxon>Bacteria</taxon>
        <taxon>Pseudomonadati</taxon>
        <taxon>Pseudomonadota</taxon>
        <taxon>Gammaproteobacteria</taxon>
        <taxon>Salinisphaerales</taxon>
        <taxon>Salinisphaeraceae</taxon>
        <taxon>Salinisphaera</taxon>
    </lineage>
</organism>
<dbReference type="EMBL" id="APNK01000008">
    <property type="protein sequence ID" value="KEZ77890.1"/>
    <property type="molecule type" value="Genomic_DNA"/>
</dbReference>
<dbReference type="GO" id="GO:0004746">
    <property type="term" value="F:riboflavin synthase activity"/>
    <property type="evidence" value="ECO:0007669"/>
    <property type="project" value="UniProtKB-UniRule"/>
</dbReference>
<dbReference type="OrthoDB" id="9788537at2"/>
<evidence type="ECO:0000313" key="13">
    <source>
        <dbReference type="EMBL" id="KEZ77890.1"/>
    </source>
</evidence>
<evidence type="ECO:0000256" key="4">
    <source>
        <dbReference type="ARBA" id="ARBA00011233"/>
    </source>
</evidence>
<dbReference type="CDD" id="cd00402">
    <property type="entry name" value="Riboflavin_synthase_like"/>
    <property type="match status" value="1"/>
</dbReference>
<dbReference type="Gene3D" id="2.40.30.20">
    <property type="match status" value="2"/>
</dbReference>
<dbReference type="InterPro" id="IPR023366">
    <property type="entry name" value="ATP_synth_asu-like_sf"/>
</dbReference>
<dbReference type="Proteomes" id="UP000028302">
    <property type="component" value="Unassembled WGS sequence"/>
</dbReference>
<reference evidence="13 14" key="1">
    <citation type="submission" date="2013-03" db="EMBL/GenBank/DDBJ databases">
        <title>Salinisphaera hydrothermalis C41B8 Genome Sequencing.</title>
        <authorList>
            <person name="Li C."/>
            <person name="Lai Q."/>
            <person name="Shao Z."/>
        </authorList>
    </citation>
    <scope>NUCLEOTIDE SEQUENCE [LARGE SCALE GENOMIC DNA]</scope>
    <source>
        <strain evidence="13 14">C41B8</strain>
    </source>
</reference>
<dbReference type="PIRSF" id="PIRSF000498">
    <property type="entry name" value="Riboflavin_syn_A"/>
    <property type="match status" value="1"/>
</dbReference>
<keyword evidence="8" id="KW-0808">Transferase</keyword>
<comment type="catalytic activity">
    <reaction evidence="1">
        <text>2 6,7-dimethyl-8-(1-D-ribityl)lumazine + H(+) = 5-amino-6-(D-ribitylamino)uracil + riboflavin</text>
        <dbReference type="Rhea" id="RHEA:20772"/>
        <dbReference type="ChEBI" id="CHEBI:15378"/>
        <dbReference type="ChEBI" id="CHEBI:15934"/>
        <dbReference type="ChEBI" id="CHEBI:57986"/>
        <dbReference type="ChEBI" id="CHEBI:58201"/>
        <dbReference type="EC" id="2.5.1.9"/>
    </reaction>
</comment>
<keyword evidence="14" id="KW-1185">Reference proteome</keyword>
<dbReference type="AlphaFoldDB" id="A0A084IMF6"/>
<dbReference type="Pfam" id="PF00677">
    <property type="entry name" value="Lum_binding"/>
    <property type="match status" value="2"/>
</dbReference>
<evidence type="ECO:0000256" key="6">
    <source>
        <dbReference type="ARBA" id="ARBA00013950"/>
    </source>
</evidence>
<protein>
    <recommendedName>
        <fullName evidence="6 10">Riboflavin synthase</fullName>
        <ecNumber evidence="5 10">2.5.1.9</ecNumber>
    </recommendedName>
</protein>
<comment type="subunit">
    <text evidence="4">Homotrimer.</text>
</comment>
<accession>A0A084IMF6</accession>
<dbReference type="SUPFAM" id="SSF63380">
    <property type="entry name" value="Riboflavin synthase domain-like"/>
    <property type="match status" value="2"/>
</dbReference>
<dbReference type="InterPro" id="IPR017938">
    <property type="entry name" value="Riboflavin_synthase-like_b-brl"/>
</dbReference>
<feature type="repeat" description="Lumazine-binding" evidence="11">
    <location>
        <begin position="1"/>
        <end position="97"/>
    </location>
</feature>
<dbReference type="PROSITE" id="PS51177">
    <property type="entry name" value="LUMAZINE_BIND"/>
    <property type="match status" value="2"/>
</dbReference>
<dbReference type="FunFam" id="2.40.30.20:FF:000003">
    <property type="entry name" value="Riboflavin synthase, alpha subunit"/>
    <property type="match status" value="1"/>
</dbReference>
<sequence length="197" mass="20615">MFTGIVRGLGTIVDQQVQDGDTRLTIDIGDTDLGAIAIGDSIAVSGVCLTATEIKGSRFAADVSKETLSLTTLGERSVGSTVNLEAPLRAGDPLGGHMVAGHVDGIGVLEEMVADARSWRLTFSVPKALAHYVAPKGSVAVDGISLTVNEVVGRRFGVNIIPHTMNNTSLGATRIGDRVNIEIDIIARYLARIAGHE</sequence>
<keyword evidence="9" id="KW-0677">Repeat</keyword>
<evidence type="ECO:0000313" key="14">
    <source>
        <dbReference type="Proteomes" id="UP000028302"/>
    </source>
</evidence>
<gene>
    <name evidence="13" type="ORF">C41B8_07582</name>
</gene>
<evidence type="ECO:0000256" key="10">
    <source>
        <dbReference type="NCBIfam" id="TIGR00187"/>
    </source>
</evidence>
<keyword evidence="7" id="KW-0686">Riboflavin biosynthesis</keyword>
<dbReference type="STRING" id="1304275.C41B8_07582"/>
<name>A0A084IMF6_SALHC</name>
<evidence type="ECO:0000256" key="7">
    <source>
        <dbReference type="ARBA" id="ARBA00022619"/>
    </source>
</evidence>
<dbReference type="NCBIfam" id="TIGR00187">
    <property type="entry name" value="ribE"/>
    <property type="match status" value="1"/>
</dbReference>
<evidence type="ECO:0000256" key="8">
    <source>
        <dbReference type="ARBA" id="ARBA00022679"/>
    </source>
</evidence>
<dbReference type="EC" id="2.5.1.9" evidence="5 10"/>
<dbReference type="NCBIfam" id="NF006767">
    <property type="entry name" value="PRK09289.1"/>
    <property type="match status" value="1"/>
</dbReference>
<comment type="function">
    <text evidence="2">Catalyzes the dismutation of two molecules of 6,7-dimethyl-8-ribityllumazine, resulting in the formation of riboflavin and 5-amino-6-(D-ribitylamino)uracil.</text>
</comment>
<evidence type="ECO:0000256" key="3">
    <source>
        <dbReference type="ARBA" id="ARBA00004887"/>
    </source>
</evidence>
<comment type="caution">
    <text evidence="13">The sequence shown here is derived from an EMBL/GenBank/DDBJ whole genome shotgun (WGS) entry which is preliminary data.</text>
</comment>
<dbReference type="PANTHER" id="PTHR21098:SF0">
    <property type="entry name" value="RIBOFLAVIN SYNTHASE"/>
    <property type="match status" value="1"/>
</dbReference>
<evidence type="ECO:0000256" key="11">
    <source>
        <dbReference type="PROSITE-ProRule" id="PRU00524"/>
    </source>
</evidence>
<dbReference type="RefSeq" id="WP_037336287.1">
    <property type="nucleotide sequence ID" value="NZ_APNK01000008.1"/>
</dbReference>
<feature type="repeat" description="Lumazine-binding" evidence="11">
    <location>
        <begin position="98"/>
        <end position="194"/>
    </location>
</feature>
<evidence type="ECO:0000256" key="9">
    <source>
        <dbReference type="ARBA" id="ARBA00022737"/>
    </source>
</evidence>
<dbReference type="InterPro" id="IPR026017">
    <property type="entry name" value="Lumazine-bd_dom"/>
</dbReference>
<dbReference type="FunFam" id="2.40.30.20:FF:000004">
    <property type="entry name" value="Riboflavin synthase, alpha subunit"/>
    <property type="match status" value="1"/>
</dbReference>
<dbReference type="PANTHER" id="PTHR21098">
    <property type="entry name" value="RIBOFLAVIN SYNTHASE ALPHA CHAIN"/>
    <property type="match status" value="1"/>
</dbReference>
<feature type="domain" description="Lumazine-binding" evidence="12">
    <location>
        <begin position="1"/>
        <end position="97"/>
    </location>
</feature>
<dbReference type="GO" id="GO:0009231">
    <property type="term" value="P:riboflavin biosynthetic process"/>
    <property type="evidence" value="ECO:0007669"/>
    <property type="project" value="UniProtKB-KW"/>
</dbReference>
<dbReference type="eggNOG" id="COG0307">
    <property type="taxonomic scope" value="Bacteria"/>
</dbReference>
<evidence type="ECO:0000256" key="1">
    <source>
        <dbReference type="ARBA" id="ARBA00000968"/>
    </source>
</evidence>
<feature type="domain" description="Lumazine-binding" evidence="12">
    <location>
        <begin position="98"/>
        <end position="194"/>
    </location>
</feature>
<dbReference type="InterPro" id="IPR001783">
    <property type="entry name" value="Lumazine-bd"/>
</dbReference>
<evidence type="ECO:0000256" key="5">
    <source>
        <dbReference type="ARBA" id="ARBA00012827"/>
    </source>
</evidence>
<dbReference type="NCBIfam" id="NF009566">
    <property type="entry name" value="PRK13020.1"/>
    <property type="match status" value="1"/>
</dbReference>
<evidence type="ECO:0000259" key="12">
    <source>
        <dbReference type="PROSITE" id="PS51177"/>
    </source>
</evidence>
<proteinExistence type="predicted"/>
<dbReference type="PATRIC" id="fig|1304275.5.peg.1548"/>
<evidence type="ECO:0000256" key="2">
    <source>
        <dbReference type="ARBA" id="ARBA00002803"/>
    </source>
</evidence>
<comment type="pathway">
    <text evidence="3">Cofactor biosynthesis; riboflavin biosynthesis; riboflavin from 2-hydroxy-3-oxobutyl phosphate and 5-amino-6-(D-ribitylamino)uracil: step 2/2.</text>
</comment>